<evidence type="ECO:0000313" key="6">
    <source>
        <dbReference type="EMBL" id="MEX6430687.1"/>
    </source>
</evidence>
<protein>
    <submittedName>
        <fullName evidence="6">FAD-dependent oxidoreductase</fullName>
    </submittedName>
</protein>
<dbReference type="Proteomes" id="UP001560267">
    <property type="component" value="Unassembled WGS sequence"/>
</dbReference>
<feature type="domain" description="FAD dependent oxidoreductase" evidence="2">
    <location>
        <begin position="9"/>
        <end position="371"/>
    </location>
</feature>
<proteinExistence type="inferred from homology"/>
<feature type="domain" description="GCVT N-terminal" evidence="3">
    <location>
        <begin position="431"/>
        <end position="711"/>
    </location>
</feature>
<evidence type="ECO:0000259" key="2">
    <source>
        <dbReference type="Pfam" id="PF01266"/>
    </source>
</evidence>
<dbReference type="SUPFAM" id="SSF103025">
    <property type="entry name" value="Folate-binding domain"/>
    <property type="match status" value="1"/>
</dbReference>
<dbReference type="InterPro" id="IPR013977">
    <property type="entry name" value="GcvT_C"/>
</dbReference>
<comment type="similarity">
    <text evidence="1">Belongs to the GcvT family.</text>
</comment>
<evidence type="ECO:0000259" key="3">
    <source>
        <dbReference type="Pfam" id="PF01571"/>
    </source>
</evidence>
<evidence type="ECO:0000313" key="7">
    <source>
        <dbReference type="Proteomes" id="UP001560267"/>
    </source>
</evidence>
<dbReference type="PANTHER" id="PTHR43757:SF2">
    <property type="entry name" value="AMINOMETHYLTRANSFERASE, MITOCHONDRIAL"/>
    <property type="match status" value="1"/>
</dbReference>
<dbReference type="Gene3D" id="3.30.70.1400">
    <property type="entry name" value="Aminomethyltransferase beta-barrel domains"/>
    <property type="match status" value="1"/>
</dbReference>
<dbReference type="InterPro" id="IPR036188">
    <property type="entry name" value="FAD/NAD-bd_sf"/>
</dbReference>
<dbReference type="InterPro" id="IPR032503">
    <property type="entry name" value="FAO_M"/>
</dbReference>
<dbReference type="Pfam" id="PF16350">
    <property type="entry name" value="FAO_M"/>
    <property type="match status" value="1"/>
</dbReference>
<sequence>MSALPTAARVVIIGGGVGGTSIAYHLAEMGCSDVILLDRNELTNGSTFHSAGLVGQLRSTVTLTKMMMYSVELYRSLSADEDTDPGWVESGGIRLACTAERLEELRRQVGWARSFGLPLEEISPREAQELFPLMSTDGVLGATFLPTDGYLDPSQLTYSLAKGARSGGVLIATNTRVTGIEVDDGKVRAVVTDAGRVEADIVVNAAGMYAAEIGRMAGVRIPVVPFSHQYLVTSGFRTEDDLVSLPTLRDPDLLVYFRQDVRGLVMGGYERDSRAVFLNSDNVDMIPGDFNGRLLDEDWERFEEIAANSGRRVPAMREVPIRKLINGPEGFTPDNEFCLGETEVRGLYVAAGFCAHGIAGAGGIGKVMAEWILEGEPRMDLWEMDIRRFGRHYQSPSYTLARTRENYETYYDIRYPNHEREAGRPLRRSVIYDWHRSHGAFFGEKSGWERVNYYESNVDPTLEKFRPRGWAGQNWSSAIVTEHIATRTFAGLYDESSFSKFEIVGPNAAKALEYLCDNRIARGPGKITYTQMLNHRGGIEADFTVTQRGEDSFLIVTGTAFGAHDGAWIRRNLSQNGDIQVRDVTGAYSCFGLWGPAARDILSGLTSQDLSNAQFPYMTAKEFTVGDVPVLGLRVTFVGELGWELYCSTEYGARLWESLYEAGRPHGMVVGGYRAIDSLRLEKGYRVWGSDVTSDDTPLEGGLEFCIRWDKEGGFLGRNALISERENGPSRRLCCLVLSDSKAVVLGNEPVRIGEEVVGRVTSGGVGYSVNQSIAFAYLPADKAALGMLVEVYLFGDWTVAEVVDAPLFDPKSERIRADSSIKGS</sequence>
<evidence type="ECO:0000259" key="4">
    <source>
        <dbReference type="Pfam" id="PF08669"/>
    </source>
</evidence>
<dbReference type="InterPro" id="IPR027266">
    <property type="entry name" value="TrmE/GcvT-like"/>
</dbReference>
<dbReference type="Gene3D" id="2.40.30.110">
    <property type="entry name" value="Aminomethyltransferase beta-barrel domains"/>
    <property type="match status" value="1"/>
</dbReference>
<dbReference type="SUPFAM" id="SSF51905">
    <property type="entry name" value="FAD/NAD(P)-binding domain"/>
    <property type="match status" value="1"/>
</dbReference>
<accession>A0ABV3Y549</accession>
<feature type="domain" description="Aminomethyltransferase C-terminal" evidence="4">
    <location>
        <begin position="731"/>
        <end position="810"/>
    </location>
</feature>
<evidence type="ECO:0000259" key="5">
    <source>
        <dbReference type="Pfam" id="PF16350"/>
    </source>
</evidence>
<dbReference type="SUPFAM" id="SSF54373">
    <property type="entry name" value="FAD-linked reductases, C-terminal domain"/>
    <property type="match status" value="1"/>
</dbReference>
<dbReference type="Pfam" id="PF01266">
    <property type="entry name" value="DAO"/>
    <property type="match status" value="1"/>
</dbReference>
<dbReference type="EMBL" id="JBFSHR010000072">
    <property type="protein sequence ID" value="MEX6430687.1"/>
    <property type="molecule type" value="Genomic_DNA"/>
</dbReference>
<gene>
    <name evidence="6" type="ORF">AB6A68_12705</name>
</gene>
<dbReference type="SUPFAM" id="SSF101790">
    <property type="entry name" value="Aminomethyltransferase beta-barrel domain"/>
    <property type="match status" value="1"/>
</dbReference>
<comment type="caution">
    <text evidence="6">The sequence shown here is derived from an EMBL/GenBank/DDBJ whole genome shotgun (WGS) entry which is preliminary data.</text>
</comment>
<dbReference type="InterPro" id="IPR028896">
    <property type="entry name" value="GcvT/YgfZ/DmdA"/>
</dbReference>
<dbReference type="Gene3D" id="3.50.50.60">
    <property type="entry name" value="FAD/NAD(P)-binding domain"/>
    <property type="match status" value="1"/>
</dbReference>
<dbReference type="PANTHER" id="PTHR43757">
    <property type="entry name" value="AMINOMETHYLTRANSFERASE"/>
    <property type="match status" value="1"/>
</dbReference>
<dbReference type="PRINTS" id="PR00411">
    <property type="entry name" value="PNDRDTASEI"/>
</dbReference>
<reference evidence="6 7" key="1">
    <citation type="submission" date="2024-07" db="EMBL/GenBank/DDBJ databases">
        <title>Draft Genome Sequence of Ferrimicrobium acidiphilum Strain YE2023, Isolated from a Pulp of Bioleach Reactor.</title>
        <authorList>
            <person name="Elkina Y.A."/>
            <person name="Bulaeva A.G."/>
            <person name="Beletsky A.V."/>
            <person name="Mardanov A.V."/>
        </authorList>
    </citation>
    <scope>NUCLEOTIDE SEQUENCE [LARGE SCALE GENOMIC DNA]</scope>
    <source>
        <strain evidence="6 7">YE2023</strain>
    </source>
</reference>
<feature type="domain" description="FAD dependent oxidoreductase central" evidence="5">
    <location>
        <begin position="374"/>
        <end position="429"/>
    </location>
</feature>
<dbReference type="Pfam" id="PF08669">
    <property type="entry name" value="GCV_T_C"/>
    <property type="match status" value="1"/>
</dbReference>
<evidence type="ECO:0000256" key="1">
    <source>
        <dbReference type="ARBA" id="ARBA00008609"/>
    </source>
</evidence>
<keyword evidence="7" id="KW-1185">Reference proteome</keyword>
<name>A0ABV3Y549_9ACTN</name>
<dbReference type="RefSeq" id="WP_298403312.1">
    <property type="nucleotide sequence ID" value="NZ_JBFSHR010000072.1"/>
</dbReference>
<dbReference type="InterPro" id="IPR006222">
    <property type="entry name" value="GCVT_N"/>
</dbReference>
<dbReference type="Gene3D" id="3.30.9.10">
    <property type="entry name" value="D-Amino Acid Oxidase, subunit A, domain 2"/>
    <property type="match status" value="1"/>
</dbReference>
<dbReference type="Pfam" id="PF01571">
    <property type="entry name" value="GCV_T"/>
    <property type="match status" value="1"/>
</dbReference>
<organism evidence="6 7">
    <name type="scientific">Ferrimicrobium acidiphilum</name>
    <dbReference type="NCBI Taxonomy" id="121039"/>
    <lineage>
        <taxon>Bacteria</taxon>
        <taxon>Bacillati</taxon>
        <taxon>Actinomycetota</taxon>
        <taxon>Acidimicrobiia</taxon>
        <taxon>Acidimicrobiales</taxon>
        <taxon>Acidimicrobiaceae</taxon>
        <taxon>Ferrimicrobium</taxon>
    </lineage>
</organism>
<dbReference type="Gene3D" id="3.30.1360.120">
    <property type="entry name" value="Probable tRNA modification gtpase trme, domain 1"/>
    <property type="match status" value="1"/>
</dbReference>
<dbReference type="InterPro" id="IPR029043">
    <property type="entry name" value="GcvT/YgfZ_C"/>
</dbReference>
<dbReference type="InterPro" id="IPR006076">
    <property type="entry name" value="FAD-dep_OxRdtase"/>
</dbReference>